<organism evidence="1 2">
    <name type="scientific">Stephania yunnanensis</name>
    <dbReference type="NCBI Taxonomy" id="152371"/>
    <lineage>
        <taxon>Eukaryota</taxon>
        <taxon>Viridiplantae</taxon>
        <taxon>Streptophyta</taxon>
        <taxon>Embryophyta</taxon>
        <taxon>Tracheophyta</taxon>
        <taxon>Spermatophyta</taxon>
        <taxon>Magnoliopsida</taxon>
        <taxon>Ranunculales</taxon>
        <taxon>Menispermaceae</taxon>
        <taxon>Menispermoideae</taxon>
        <taxon>Cissampelideae</taxon>
        <taxon>Stephania</taxon>
    </lineage>
</organism>
<name>A0AAP0E7W1_9MAGN</name>
<sequence>MEGEEQIKQSVIDGEIFYDQQALCTHARDYLVNLFQDPQANIISQEANEFNHFALTNSEALSLGQPLVPKEILVT</sequence>
<dbReference type="EMBL" id="JBBNAF010000013">
    <property type="protein sequence ID" value="KAK9086990.1"/>
    <property type="molecule type" value="Genomic_DNA"/>
</dbReference>
<gene>
    <name evidence="1" type="ORF">Syun_029384</name>
</gene>
<comment type="caution">
    <text evidence="1">The sequence shown here is derived from an EMBL/GenBank/DDBJ whole genome shotgun (WGS) entry which is preliminary data.</text>
</comment>
<evidence type="ECO:0000313" key="1">
    <source>
        <dbReference type="EMBL" id="KAK9086990.1"/>
    </source>
</evidence>
<protein>
    <submittedName>
        <fullName evidence="1">Uncharacterized protein</fullName>
    </submittedName>
</protein>
<keyword evidence="2" id="KW-1185">Reference proteome</keyword>
<proteinExistence type="predicted"/>
<accession>A0AAP0E7W1</accession>
<dbReference type="Proteomes" id="UP001420932">
    <property type="component" value="Unassembled WGS sequence"/>
</dbReference>
<evidence type="ECO:0000313" key="2">
    <source>
        <dbReference type="Proteomes" id="UP001420932"/>
    </source>
</evidence>
<reference evidence="1 2" key="1">
    <citation type="submission" date="2024-01" db="EMBL/GenBank/DDBJ databases">
        <title>Genome assemblies of Stephania.</title>
        <authorList>
            <person name="Yang L."/>
        </authorList>
    </citation>
    <scope>NUCLEOTIDE SEQUENCE [LARGE SCALE GENOMIC DNA]</scope>
    <source>
        <strain evidence="1">YNDBR</strain>
        <tissue evidence="1">Leaf</tissue>
    </source>
</reference>
<dbReference type="AlphaFoldDB" id="A0AAP0E7W1"/>